<comment type="cofactor">
    <cofactor evidence="12 13 14">
        <name>Zn(2+)</name>
        <dbReference type="ChEBI" id="CHEBI:29105"/>
    </cofactor>
    <text evidence="12 13 14">Binds 1 zinc ion per monomer.</text>
</comment>
<keyword evidence="9" id="KW-0460">Magnesium</keyword>
<evidence type="ECO:0000256" key="11">
    <source>
        <dbReference type="ARBA" id="ARBA00023163"/>
    </source>
</evidence>
<feature type="domain" description="Toprim" evidence="15">
    <location>
        <begin position="265"/>
        <end position="346"/>
    </location>
</feature>
<dbReference type="GO" id="GO:0000428">
    <property type="term" value="C:DNA-directed RNA polymerase complex"/>
    <property type="evidence" value="ECO:0007669"/>
    <property type="project" value="UniProtKB-KW"/>
</dbReference>
<evidence type="ECO:0000259" key="15">
    <source>
        <dbReference type="PROSITE" id="PS50880"/>
    </source>
</evidence>
<dbReference type="SMART" id="SM00400">
    <property type="entry name" value="ZnF_CHCC"/>
    <property type="match status" value="1"/>
</dbReference>
<dbReference type="Gene3D" id="1.10.860.10">
    <property type="entry name" value="DNAb Helicase, Chain A"/>
    <property type="match status" value="1"/>
</dbReference>
<evidence type="ECO:0000256" key="4">
    <source>
        <dbReference type="ARBA" id="ARBA00022695"/>
    </source>
</evidence>
<keyword evidence="5 12" id="KW-0235">DNA replication</keyword>
<keyword evidence="3 12" id="KW-0808">Transferase</keyword>
<dbReference type="PIRSF" id="PIRSF002811">
    <property type="entry name" value="DnaG"/>
    <property type="match status" value="1"/>
</dbReference>
<evidence type="ECO:0000256" key="2">
    <source>
        <dbReference type="ARBA" id="ARBA00022515"/>
    </source>
</evidence>
<sequence>MAGHTSDEWINQVRTAVDIIDVVGEYVQLKKSGRAYLGLCPFHSEKSPSFNVNAERQFYHCFGCGAGGDVFSFLMNIEQLTFPEALHKLAERAGIEVPRLQSHEGEDSPEKRLRQVMLEAHQFAANLYQYVLKETPYGAEALKYLTRRGMSAETLAEFQIGFAPDSWDFLTQFLSKRDFSLDVMVEAGLLAKSDSGKIFDRFRGRVMFPIHDTQGNVIGFGGRLLDTSQAKSQPKYLNSPESPLFNKSATLFNLHRARPNIRKKKQALLFEGYVDVVSAWQAGFPLGIATLGTALTEQQARIIRRNVDSIVLCYDGDAAGQEATSKAIHILQKVGLKVRVAPLPQGTDPDDYIRQHGAEAFSQQVLLQAMPITAFRLKHLRSQYVIHDETDKAGLIAKALEIINELDSPVERDLYQRQLAEEYSLSLNDLKWESKRVYRQQKSEQQRDKVASAWNNSINNGKVTLAKTLQPAYITAERMLLYYMMRNEEIATRVQQECNAHFQVDEHDALAAYLYAYYAEGNPEDPGKFIHYVQDDSLKQLASGLAMMECKEDVSDQEIGDYIKQVNNYPKRAELERLREEQRSLHLQATAADSEDARKQLEIQAAVTGMKILALENALKEG</sequence>
<comment type="similarity">
    <text evidence="12 13">Belongs to the DnaG primase family.</text>
</comment>
<dbReference type="GO" id="GO:0003899">
    <property type="term" value="F:DNA-directed RNA polymerase activity"/>
    <property type="evidence" value="ECO:0007669"/>
    <property type="project" value="UniProtKB-UniRule"/>
</dbReference>
<keyword evidence="11 12" id="KW-0804">Transcription</keyword>
<evidence type="ECO:0000313" key="16">
    <source>
        <dbReference type="EMBL" id="RNB86366.1"/>
    </source>
</evidence>
<dbReference type="GO" id="GO:0005737">
    <property type="term" value="C:cytoplasm"/>
    <property type="evidence" value="ECO:0007669"/>
    <property type="project" value="TreeGrafter"/>
</dbReference>
<keyword evidence="8 12" id="KW-0862">Zinc</keyword>
<comment type="domain">
    <text evidence="12">Contains an N-terminal zinc-binding domain, a central core domain that contains the primase activity, and a C-terminal DnaB-binding domain.</text>
</comment>
<dbReference type="SMART" id="SM00493">
    <property type="entry name" value="TOPRIM"/>
    <property type="match status" value="1"/>
</dbReference>
<gene>
    <name evidence="12" type="primary">dnaG</name>
    <name evidence="16" type="ORF">EDM58_02120</name>
</gene>
<dbReference type="InterPro" id="IPR019475">
    <property type="entry name" value="DNA_primase_DnaB-bd"/>
</dbReference>
<dbReference type="EMBL" id="RHHT01000002">
    <property type="protein sequence ID" value="RNB86366.1"/>
    <property type="molecule type" value="Genomic_DNA"/>
</dbReference>
<comment type="function">
    <text evidence="12 13">RNA polymerase that catalyzes the synthesis of short RNA molecules used as primers for DNA polymerase during DNA replication.</text>
</comment>
<name>A0A3M8DE96_9BACL</name>
<dbReference type="InterPro" id="IPR034151">
    <property type="entry name" value="TOPRIM_DnaG_bac"/>
</dbReference>
<dbReference type="GO" id="GO:0003677">
    <property type="term" value="F:DNA binding"/>
    <property type="evidence" value="ECO:0007669"/>
    <property type="project" value="UniProtKB-KW"/>
</dbReference>
<comment type="subunit">
    <text evidence="12">Monomer. Interacts with DnaB.</text>
</comment>
<evidence type="ECO:0000313" key="17">
    <source>
        <dbReference type="Proteomes" id="UP000281915"/>
    </source>
</evidence>
<evidence type="ECO:0000256" key="1">
    <source>
        <dbReference type="ARBA" id="ARBA00022478"/>
    </source>
</evidence>
<evidence type="ECO:0000256" key="13">
    <source>
        <dbReference type="PIRNR" id="PIRNR002811"/>
    </source>
</evidence>
<dbReference type="RefSeq" id="WP_122911853.1">
    <property type="nucleotide sequence ID" value="NZ_RHHT01000002.1"/>
</dbReference>
<evidence type="ECO:0000256" key="7">
    <source>
        <dbReference type="ARBA" id="ARBA00022771"/>
    </source>
</evidence>
<dbReference type="SUPFAM" id="SSF57783">
    <property type="entry name" value="Zinc beta-ribbon"/>
    <property type="match status" value="1"/>
</dbReference>
<comment type="caution">
    <text evidence="16">The sequence shown here is derived from an EMBL/GenBank/DDBJ whole genome shotgun (WGS) entry which is preliminary data.</text>
</comment>
<dbReference type="InterPro" id="IPR002694">
    <property type="entry name" value="Znf_CHC2"/>
</dbReference>
<dbReference type="Gene3D" id="3.40.1360.10">
    <property type="match status" value="1"/>
</dbReference>
<dbReference type="Proteomes" id="UP000281915">
    <property type="component" value="Unassembled WGS sequence"/>
</dbReference>
<dbReference type="AlphaFoldDB" id="A0A3M8DE96"/>
<dbReference type="Gene3D" id="3.90.980.10">
    <property type="entry name" value="DNA primase, catalytic core, N-terminal domain"/>
    <property type="match status" value="1"/>
</dbReference>
<evidence type="ECO:0000256" key="14">
    <source>
        <dbReference type="PIRSR" id="PIRSR002811-1"/>
    </source>
</evidence>
<keyword evidence="4 12" id="KW-0548">Nucleotidyltransferase</keyword>
<dbReference type="FunFam" id="3.90.580.10:FF:000001">
    <property type="entry name" value="DNA primase"/>
    <property type="match status" value="1"/>
</dbReference>
<dbReference type="InterPro" id="IPR050219">
    <property type="entry name" value="DnaG_primase"/>
</dbReference>
<evidence type="ECO:0000256" key="5">
    <source>
        <dbReference type="ARBA" id="ARBA00022705"/>
    </source>
</evidence>
<keyword evidence="6 12" id="KW-0479">Metal-binding</keyword>
<keyword evidence="2 12" id="KW-0639">Primosome</keyword>
<dbReference type="InterPro" id="IPR036977">
    <property type="entry name" value="DNA_primase_Znf_CHC2"/>
</dbReference>
<dbReference type="InterPro" id="IPR037068">
    <property type="entry name" value="DNA_primase_core_N_sf"/>
</dbReference>
<dbReference type="Pfam" id="PF13155">
    <property type="entry name" value="Toprim_2"/>
    <property type="match status" value="1"/>
</dbReference>
<dbReference type="InterPro" id="IPR030846">
    <property type="entry name" value="DnaG_bac"/>
</dbReference>
<dbReference type="InterPro" id="IPR016136">
    <property type="entry name" value="DNA_helicase_N/primase_C"/>
</dbReference>
<dbReference type="EC" id="2.7.7.101" evidence="12"/>
<protein>
    <recommendedName>
        <fullName evidence="12 13">DNA primase</fullName>
        <ecNumber evidence="12">2.7.7.101</ecNumber>
    </recommendedName>
</protein>
<keyword evidence="10 12" id="KW-0238">DNA-binding</keyword>
<dbReference type="CDD" id="cd03364">
    <property type="entry name" value="TOPRIM_DnaG_primases"/>
    <property type="match status" value="1"/>
</dbReference>
<dbReference type="FunFam" id="3.90.980.10:FF:000001">
    <property type="entry name" value="DNA primase"/>
    <property type="match status" value="1"/>
</dbReference>
<accession>A0A3M8DE96</accession>
<dbReference type="InterPro" id="IPR006295">
    <property type="entry name" value="DNA_primase_DnaG"/>
</dbReference>
<dbReference type="InterPro" id="IPR006171">
    <property type="entry name" value="TOPRIM_dom"/>
</dbReference>
<evidence type="ECO:0000256" key="12">
    <source>
        <dbReference type="HAMAP-Rule" id="MF_00974"/>
    </source>
</evidence>
<proteinExistence type="inferred from homology"/>
<evidence type="ECO:0000256" key="9">
    <source>
        <dbReference type="ARBA" id="ARBA00022842"/>
    </source>
</evidence>
<evidence type="ECO:0000256" key="10">
    <source>
        <dbReference type="ARBA" id="ARBA00023125"/>
    </source>
</evidence>
<dbReference type="PANTHER" id="PTHR30313">
    <property type="entry name" value="DNA PRIMASE"/>
    <property type="match status" value="1"/>
</dbReference>
<evidence type="ECO:0000256" key="3">
    <source>
        <dbReference type="ARBA" id="ARBA00022679"/>
    </source>
</evidence>
<dbReference type="PANTHER" id="PTHR30313:SF2">
    <property type="entry name" value="DNA PRIMASE"/>
    <property type="match status" value="1"/>
</dbReference>
<evidence type="ECO:0000256" key="6">
    <source>
        <dbReference type="ARBA" id="ARBA00022723"/>
    </source>
</evidence>
<dbReference type="Pfam" id="PF10410">
    <property type="entry name" value="DnaB_bind"/>
    <property type="match status" value="1"/>
</dbReference>
<dbReference type="GO" id="GO:0008270">
    <property type="term" value="F:zinc ion binding"/>
    <property type="evidence" value="ECO:0007669"/>
    <property type="project" value="UniProtKB-UniRule"/>
</dbReference>
<dbReference type="Gene3D" id="3.90.580.10">
    <property type="entry name" value="Zinc finger, CHC2-type domain"/>
    <property type="match status" value="1"/>
</dbReference>
<dbReference type="GO" id="GO:0006269">
    <property type="term" value="P:DNA replication, synthesis of primer"/>
    <property type="evidence" value="ECO:0007669"/>
    <property type="project" value="UniProtKB-UniRule"/>
</dbReference>
<keyword evidence="7 12" id="KW-0863">Zinc-finger</keyword>
<dbReference type="PROSITE" id="PS50880">
    <property type="entry name" value="TOPRIM"/>
    <property type="match status" value="1"/>
</dbReference>
<dbReference type="InterPro" id="IPR036185">
    <property type="entry name" value="DNA_heli_DnaB-like_N_sf"/>
</dbReference>
<dbReference type="Pfam" id="PF01807">
    <property type="entry name" value="Zn_ribbon_DnaG"/>
    <property type="match status" value="1"/>
</dbReference>
<evidence type="ECO:0000256" key="8">
    <source>
        <dbReference type="ARBA" id="ARBA00022833"/>
    </source>
</evidence>
<dbReference type="GO" id="GO:0003678">
    <property type="term" value="F:DNA helicase activity"/>
    <property type="evidence" value="ECO:0007669"/>
    <property type="project" value="InterPro"/>
</dbReference>
<dbReference type="GO" id="GO:1990077">
    <property type="term" value="C:primosome complex"/>
    <property type="evidence" value="ECO:0007669"/>
    <property type="project" value="UniProtKB-KW"/>
</dbReference>
<dbReference type="SUPFAM" id="SSF56731">
    <property type="entry name" value="DNA primase core"/>
    <property type="match status" value="1"/>
</dbReference>
<feature type="zinc finger region" description="CHC2-type" evidence="12 14">
    <location>
        <begin position="40"/>
        <end position="64"/>
    </location>
</feature>
<dbReference type="InterPro" id="IPR013264">
    <property type="entry name" value="DNAG_N"/>
</dbReference>
<reference evidence="16 17" key="1">
    <citation type="submission" date="2018-10" db="EMBL/GenBank/DDBJ databases">
        <title>Phylogenomics of Brevibacillus.</title>
        <authorList>
            <person name="Dunlap C."/>
        </authorList>
    </citation>
    <scope>NUCLEOTIDE SEQUENCE [LARGE SCALE GENOMIC DNA]</scope>
    <source>
        <strain evidence="16 17">JCM 15085</strain>
    </source>
</reference>
<dbReference type="SUPFAM" id="SSF48024">
    <property type="entry name" value="N-terminal domain of DnaB helicase"/>
    <property type="match status" value="1"/>
</dbReference>
<dbReference type="Pfam" id="PF08275">
    <property type="entry name" value="DNAG_N"/>
    <property type="match status" value="1"/>
</dbReference>
<comment type="catalytic activity">
    <reaction evidence="12">
        <text>ssDNA + n NTP = ssDNA/pppN(pN)n-1 hybrid + (n-1) diphosphate.</text>
        <dbReference type="EC" id="2.7.7.101"/>
    </reaction>
</comment>
<dbReference type="GO" id="GO:0005524">
    <property type="term" value="F:ATP binding"/>
    <property type="evidence" value="ECO:0007669"/>
    <property type="project" value="InterPro"/>
</dbReference>
<dbReference type="HAMAP" id="MF_00974">
    <property type="entry name" value="DNA_primase_DnaG"/>
    <property type="match status" value="1"/>
</dbReference>
<organism evidence="16 17">
    <name type="scientific">Brevibacillus panacihumi</name>
    <dbReference type="NCBI Taxonomy" id="497735"/>
    <lineage>
        <taxon>Bacteria</taxon>
        <taxon>Bacillati</taxon>
        <taxon>Bacillota</taxon>
        <taxon>Bacilli</taxon>
        <taxon>Bacillales</taxon>
        <taxon>Paenibacillaceae</taxon>
        <taxon>Brevibacillus</taxon>
    </lineage>
</organism>
<dbReference type="NCBIfam" id="TIGR01391">
    <property type="entry name" value="dnaG"/>
    <property type="match status" value="1"/>
</dbReference>
<keyword evidence="1 12" id="KW-0240">DNA-directed RNA polymerase</keyword>